<reference evidence="1 2" key="1">
    <citation type="submission" date="2016-05" db="EMBL/GenBank/DDBJ databases">
        <title>Draft Genome Sequence of Algibacter sp. Strain SK-16 Isolated from the Surface Water of Aburatsubo Inlet.</title>
        <authorList>
            <person name="Wong S.-K."/>
            <person name="Yoshizawa S."/>
            <person name="Nakajima Y."/>
            <person name="Ogura Y."/>
            <person name="Tetsuya H."/>
            <person name="Hamasaki K."/>
        </authorList>
    </citation>
    <scope>NUCLEOTIDE SEQUENCE [LARGE SCALE GENOMIC DNA]</scope>
    <source>
        <strain evidence="1 2">SK-16</strain>
    </source>
</reference>
<gene>
    <name evidence="1" type="ORF">A8C32_16475</name>
</gene>
<evidence type="ECO:0008006" key="3">
    <source>
        <dbReference type="Google" id="ProtNLM"/>
    </source>
</evidence>
<dbReference type="Gene3D" id="2.60.120.260">
    <property type="entry name" value="Galactose-binding domain-like"/>
    <property type="match status" value="1"/>
</dbReference>
<dbReference type="STRING" id="1849968.A8C32_16475"/>
<comment type="caution">
    <text evidence="1">The sequence shown here is derived from an EMBL/GenBank/DDBJ whole genome shotgun (WGS) entry which is preliminary data.</text>
</comment>
<evidence type="ECO:0000313" key="1">
    <source>
        <dbReference type="EMBL" id="OEK08049.1"/>
    </source>
</evidence>
<accession>A0A1E5T9J3</accession>
<dbReference type="AlphaFoldDB" id="A0A1E5T9J3"/>
<dbReference type="EMBL" id="MDJD01000043">
    <property type="protein sequence ID" value="OEK08049.1"/>
    <property type="molecule type" value="Genomic_DNA"/>
</dbReference>
<keyword evidence="2" id="KW-1185">Reference proteome</keyword>
<organism evidence="1 2">
    <name type="scientific">Flavivirga aquatica</name>
    <dbReference type="NCBI Taxonomy" id="1849968"/>
    <lineage>
        <taxon>Bacteria</taxon>
        <taxon>Pseudomonadati</taxon>
        <taxon>Bacteroidota</taxon>
        <taxon>Flavobacteriia</taxon>
        <taxon>Flavobacteriales</taxon>
        <taxon>Flavobacteriaceae</taxon>
        <taxon>Flavivirga</taxon>
    </lineage>
</organism>
<name>A0A1E5T9J3_9FLAO</name>
<sequence length="435" mass="49094">MKSIIKINLVFIFILVVNSLSSQECEPILTYSQSTFSSTSGSNNSFTGNISGSNWTAINTPDILKTEWENSCSNGFECDENTPNKIVRRDISSNVQIESTNINSGFVDFDATIHSKNDNMLGARHGEGISVNVKLDPNKKYLLRFSQGNARRHRPKQRKNSARWVVTLDDMPIGKSKYIPIAEYDLPFTWHESTIIIEPSHTKSASENRVLKIVMESLFNKFYKVTQPPSHYSHSKDMNYMLIDNITLIQEGTCKELPAISSRDNSSFIPKVSNDNDEFNYIISAWVKETQTEGTALSSYSSSIDITFSNGTTTSSIHSFSPQGAIIEGWQRIEGMFSIPEGSTTINIAFNKSVDLESVYYDDIRIHNAEGNMKSFVYDPLTQRLMAELDENNYATLYEYDNEGGLVRVKKETERGVYTIQETRSGNILKENINN</sequence>
<dbReference type="RefSeq" id="WP_069830508.1">
    <property type="nucleotide sequence ID" value="NZ_MDJD01000043.1"/>
</dbReference>
<proteinExistence type="predicted"/>
<evidence type="ECO:0000313" key="2">
    <source>
        <dbReference type="Proteomes" id="UP000095713"/>
    </source>
</evidence>
<protein>
    <recommendedName>
        <fullName evidence="3">CBM-cenC domain-containing protein</fullName>
    </recommendedName>
</protein>
<dbReference type="Proteomes" id="UP000095713">
    <property type="component" value="Unassembled WGS sequence"/>
</dbReference>
<dbReference type="OrthoDB" id="627712at2"/>